<feature type="transmembrane region" description="Helical" evidence="5">
    <location>
        <begin position="7"/>
        <end position="25"/>
    </location>
</feature>
<keyword evidence="2 5" id="KW-0812">Transmembrane</keyword>
<dbReference type="PANTHER" id="PTHR10361:SF28">
    <property type="entry name" value="P3 PROTEIN-RELATED"/>
    <property type="match status" value="1"/>
</dbReference>
<sequence>MKRILNIFVNLYPLWIICSSLLGYLYPPLYQWFSGNWMVGALALVMLGMGLTLHVDDFKEITKMPGAVFMGAMLQYTVLPLSAFGIGKLLQLDPVLAVGLILVGCCPGGTASNVITYLARGHLALSIIMTTVSTLLAIVAIPLLTQTFAGTYMPVDGWGLFLTTVQTVLIPVALGVFINYKFPDVGKKLSLAGPVVSVWAIVFISGSIVAQSADAVAANVYVLIAAAGSLHIIGFIVGYIVSRLFGYDKTIARTASIEIGMQNGGLAAVLARQNFPMQPLAAVPAVFSSVMQTLLGGLLAAYWRWKSDPKRIEQIKTTRRGQPKTSINLIKDHH</sequence>
<evidence type="ECO:0000256" key="3">
    <source>
        <dbReference type="ARBA" id="ARBA00022989"/>
    </source>
</evidence>
<evidence type="ECO:0000256" key="2">
    <source>
        <dbReference type="ARBA" id="ARBA00022692"/>
    </source>
</evidence>
<dbReference type="RefSeq" id="WP_105715318.1">
    <property type="nucleotide sequence ID" value="NZ_PVBQ01000002.1"/>
</dbReference>
<evidence type="ECO:0000313" key="6">
    <source>
        <dbReference type="EMBL" id="PRD48750.1"/>
    </source>
</evidence>
<comment type="subcellular location">
    <subcellularLocation>
        <location evidence="1">Membrane</location>
        <topology evidence="1">Multi-pass membrane protein</topology>
    </subcellularLocation>
</comment>
<keyword evidence="3 5" id="KW-1133">Transmembrane helix</keyword>
<dbReference type="Proteomes" id="UP000239711">
    <property type="component" value="Unassembled WGS sequence"/>
</dbReference>
<dbReference type="EMBL" id="PVBQ01000002">
    <property type="protein sequence ID" value="PRD48750.1"/>
    <property type="molecule type" value="Genomic_DNA"/>
</dbReference>
<feature type="transmembrane region" description="Helical" evidence="5">
    <location>
        <begin position="123"/>
        <end position="145"/>
    </location>
</feature>
<dbReference type="InterPro" id="IPR038770">
    <property type="entry name" value="Na+/solute_symporter_sf"/>
</dbReference>
<dbReference type="InterPro" id="IPR004710">
    <property type="entry name" value="Bilac:Na_transpt"/>
</dbReference>
<dbReference type="OrthoDB" id="9806785at2"/>
<dbReference type="Pfam" id="PF01758">
    <property type="entry name" value="SBF"/>
    <property type="match status" value="1"/>
</dbReference>
<feature type="transmembrane region" description="Helical" evidence="5">
    <location>
        <begin position="280"/>
        <end position="303"/>
    </location>
</feature>
<keyword evidence="7" id="KW-1185">Reference proteome</keyword>
<dbReference type="Gene3D" id="1.20.1530.20">
    <property type="match status" value="1"/>
</dbReference>
<gene>
    <name evidence="6" type="ORF">C5745_02065</name>
</gene>
<evidence type="ECO:0000256" key="4">
    <source>
        <dbReference type="ARBA" id="ARBA00023136"/>
    </source>
</evidence>
<dbReference type="AlphaFoldDB" id="A0A2S9J7M4"/>
<name>A0A2S9J7M4_9SPHI</name>
<feature type="transmembrane region" description="Helical" evidence="5">
    <location>
        <begin position="157"/>
        <end position="177"/>
    </location>
</feature>
<evidence type="ECO:0000313" key="7">
    <source>
        <dbReference type="Proteomes" id="UP000239711"/>
    </source>
</evidence>
<evidence type="ECO:0000256" key="1">
    <source>
        <dbReference type="ARBA" id="ARBA00004141"/>
    </source>
</evidence>
<keyword evidence="4 5" id="KW-0472">Membrane</keyword>
<reference evidence="6 7" key="1">
    <citation type="submission" date="2018-02" db="EMBL/GenBank/DDBJ databases">
        <title>The draft genome of Sphingobacterium sp. 5JN-11.</title>
        <authorList>
            <person name="Liu L."/>
            <person name="Li L."/>
            <person name="Liang L."/>
            <person name="Zhang X."/>
            <person name="Wang T."/>
        </authorList>
    </citation>
    <scope>NUCLEOTIDE SEQUENCE [LARGE SCALE GENOMIC DNA]</scope>
    <source>
        <strain evidence="6 7">5JN-11</strain>
    </source>
</reference>
<dbReference type="InterPro" id="IPR002657">
    <property type="entry name" value="BilAc:Na_symport/Acr3"/>
</dbReference>
<feature type="transmembrane region" description="Helical" evidence="5">
    <location>
        <begin position="96"/>
        <end position="116"/>
    </location>
</feature>
<accession>A0A2S9J7M4</accession>
<feature type="transmembrane region" description="Helical" evidence="5">
    <location>
        <begin position="37"/>
        <end position="55"/>
    </location>
</feature>
<evidence type="ECO:0000256" key="5">
    <source>
        <dbReference type="SAM" id="Phobius"/>
    </source>
</evidence>
<feature type="transmembrane region" description="Helical" evidence="5">
    <location>
        <begin position="216"/>
        <end position="241"/>
    </location>
</feature>
<dbReference type="GO" id="GO:0016020">
    <property type="term" value="C:membrane"/>
    <property type="evidence" value="ECO:0007669"/>
    <property type="project" value="UniProtKB-SubCell"/>
</dbReference>
<feature type="transmembrane region" description="Helical" evidence="5">
    <location>
        <begin position="67"/>
        <end position="90"/>
    </location>
</feature>
<dbReference type="PANTHER" id="PTHR10361">
    <property type="entry name" value="SODIUM-BILE ACID COTRANSPORTER"/>
    <property type="match status" value="1"/>
</dbReference>
<feature type="transmembrane region" description="Helical" evidence="5">
    <location>
        <begin position="189"/>
        <end position="210"/>
    </location>
</feature>
<proteinExistence type="predicted"/>
<protein>
    <submittedName>
        <fullName evidence="6">Bile acid transporter family protein</fullName>
    </submittedName>
</protein>
<organism evidence="6 7">
    <name type="scientific">Sphingobacterium haloxyli</name>
    <dbReference type="NCBI Taxonomy" id="2100533"/>
    <lineage>
        <taxon>Bacteria</taxon>
        <taxon>Pseudomonadati</taxon>
        <taxon>Bacteroidota</taxon>
        <taxon>Sphingobacteriia</taxon>
        <taxon>Sphingobacteriales</taxon>
        <taxon>Sphingobacteriaceae</taxon>
        <taxon>Sphingobacterium</taxon>
    </lineage>
</organism>
<comment type="caution">
    <text evidence="6">The sequence shown here is derived from an EMBL/GenBank/DDBJ whole genome shotgun (WGS) entry which is preliminary data.</text>
</comment>